<keyword evidence="1" id="KW-0732">Signal</keyword>
<protein>
    <submittedName>
        <fullName evidence="2">Uncharacterized protein</fullName>
    </submittedName>
</protein>
<dbReference type="Proteomes" id="UP000604046">
    <property type="component" value="Unassembled WGS sequence"/>
</dbReference>
<evidence type="ECO:0000313" key="2">
    <source>
        <dbReference type="EMBL" id="CAE7617079.1"/>
    </source>
</evidence>
<accession>A0A812V6J2</accession>
<comment type="caution">
    <text evidence="2">The sequence shown here is derived from an EMBL/GenBank/DDBJ whole genome shotgun (WGS) entry which is preliminary data.</text>
</comment>
<organism evidence="2 3">
    <name type="scientific">Symbiodinium natans</name>
    <dbReference type="NCBI Taxonomy" id="878477"/>
    <lineage>
        <taxon>Eukaryota</taxon>
        <taxon>Sar</taxon>
        <taxon>Alveolata</taxon>
        <taxon>Dinophyceae</taxon>
        <taxon>Suessiales</taxon>
        <taxon>Symbiodiniaceae</taxon>
        <taxon>Symbiodinium</taxon>
    </lineage>
</organism>
<feature type="chain" id="PRO_5032719071" evidence="1">
    <location>
        <begin position="24"/>
        <end position="264"/>
    </location>
</feature>
<gene>
    <name evidence="2" type="ORF">SNAT2548_LOCUS35081</name>
</gene>
<feature type="signal peptide" evidence="1">
    <location>
        <begin position="1"/>
        <end position="23"/>
    </location>
</feature>
<dbReference type="AlphaFoldDB" id="A0A812V6J2"/>
<evidence type="ECO:0000256" key="1">
    <source>
        <dbReference type="SAM" id="SignalP"/>
    </source>
</evidence>
<sequence>MLHLKALLLIGLLSSLWRFLCFAGSPFSLHRIHTSATSTGRNGAGKDSARSFFTGILPESDTLVKTPEDLDIGNALPDDEVFEAQVTDAELERRYAEGMRQSSLSPEFQEALGWAGTAQEVFDLLDRRREYLLLADALAALKKLIKKLCTQSCPVATGMVEGKSRLKDGGGLIWLRLEAEQEVKAFRLTHDTVMALLNQGLHLKHCVFQSCTDWKLGMGSGDPPRHDDAETESELGQSPWQVDRVAVAVGSGSKPVGCERCGTG</sequence>
<name>A0A812V6J2_9DINO</name>
<reference evidence="2" key="1">
    <citation type="submission" date="2021-02" db="EMBL/GenBank/DDBJ databases">
        <authorList>
            <person name="Dougan E. K."/>
            <person name="Rhodes N."/>
            <person name="Thang M."/>
            <person name="Chan C."/>
        </authorList>
    </citation>
    <scope>NUCLEOTIDE SEQUENCE</scope>
</reference>
<keyword evidence="3" id="KW-1185">Reference proteome</keyword>
<dbReference type="EMBL" id="CAJNDS010002845">
    <property type="protein sequence ID" value="CAE7617079.1"/>
    <property type="molecule type" value="Genomic_DNA"/>
</dbReference>
<evidence type="ECO:0000313" key="3">
    <source>
        <dbReference type="Proteomes" id="UP000604046"/>
    </source>
</evidence>
<proteinExistence type="predicted"/>